<dbReference type="Proteomes" id="UP000325372">
    <property type="component" value="Unassembled WGS sequence"/>
</dbReference>
<dbReference type="GO" id="GO:0016887">
    <property type="term" value="F:ATP hydrolysis activity"/>
    <property type="evidence" value="ECO:0007669"/>
    <property type="project" value="InterPro"/>
</dbReference>
<comment type="function">
    <text evidence="6">Required for chromosome condensation and partitioning.</text>
</comment>
<dbReference type="HAMAP" id="MF_01894">
    <property type="entry name" value="Smc_prok"/>
    <property type="match status" value="1"/>
</dbReference>
<dbReference type="CDD" id="cd03278">
    <property type="entry name" value="ABC_SMC_barmotin"/>
    <property type="match status" value="1"/>
</dbReference>
<evidence type="ECO:0000256" key="2">
    <source>
        <dbReference type="ARBA" id="ARBA00022741"/>
    </source>
</evidence>
<dbReference type="InterPro" id="IPR011890">
    <property type="entry name" value="SMC_prok"/>
</dbReference>
<name>A0A5N0TDP0_9GAMM</name>
<dbReference type="GO" id="GO:0030261">
    <property type="term" value="P:chromosome condensation"/>
    <property type="evidence" value="ECO:0007669"/>
    <property type="project" value="InterPro"/>
</dbReference>
<dbReference type="GO" id="GO:0007062">
    <property type="term" value="P:sister chromatid cohesion"/>
    <property type="evidence" value="ECO:0007669"/>
    <property type="project" value="InterPro"/>
</dbReference>
<dbReference type="NCBIfam" id="TIGR02168">
    <property type="entry name" value="SMC_prok_B"/>
    <property type="match status" value="1"/>
</dbReference>
<feature type="domain" description="RecF/RecN/SMC N-terminal" evidence="8">
    <location>
        <begin position="3"/>
        <end position="1146"/>
    </location>
</feature>
<feature type="domain" description="SMC hinge" evidence="9">
    <location>
        <begin position="523"/>
        <end position="613"/>
    </location>
</feature>
<sequence>MRLTAVKMAGFKSFVDSTIFKAPTNLTGVVGPNGCGKSNIIDAVRWVMGEGSAKVLRGESMTDVIFAGSSSRKPVGTATVELIFDNADGKAGGEYAEYSEIAIKRQVSRDGVSTYFLNGTRCRRKDVRDLFLGTGAGTTGYSIIVQGMISEIVGSRPEDIRGHLEEAAGISKYKERRRETERRIGHTRDNLERLTDLREEVDKHLSRLQRQARAAERYKELKAEQRELELRLLALQWREEHARAEAGKAALAQRETALEEQKSKQRAAEAEQEKLHQAQAEAGEALNEVQGELYEVGGEIARLEQMIAHNRELQERQRKEFDEVEQSMKDLEQHMLLDKAQVSELTRRLAEQEPRLAEAEKEESEADAALTATEAEVGEWQDRFEAHHREFNELNRKADSLRANVEVRDQRMASASTRIESLAGQTAEADTAAIDGEIAQLEAAVEAATKAEAERQAELDTARQAQSADRETRQARESEENTLQRELMAAQGRLEALKALQAASEGSKESREWLQRHALDQAPRLLHRIKAKSGWEVALETVLGHWLEARVTDGSQAAGLAELENAALTLVDGETGKVKAVPGSLAEKAKSPDAVTRILNTVYAADSLDDALAQVSGGDDGRSAVTPQGEWVGPGWARVARGATGQAGMLAREKEISELQAKIDELAKRCEALGDEAAKLRQGLREREQAIGALQGKANEAHRERTQAESRLSGARQRRADLERAGQRIAEETEKLKAQLATDDAEVREARKALSEVVDAMATAESGRSELDERRKSLLEQRDAARQRANNARRNRHDLALSTSSSRASLDSLNQSLERMDNQVGQLQQRYVTLSESTAKAKDPEQEFRAEMEQLLARRAEVDKRLGAAREHLQALEEDYRERDGERQRAVQQHEELRSELERARLQQQEIELSARSYERQVAQLEADVAELAEGLPDDADLGHWQQELERLAERITRLEPVNLAAIGEFDEEQKRKQYLDSQHEDLTEALTTLENAIARIDRKTRTRFKDTFEAVNAGMKELFPRLFGGGHGYLELTGDDLLTTGVALMARPPGKRVANITLLSGGEKALTAVAFIFAIFRLNPAPFCLLDEVDAPLDDANVGRFCDIVREMSEHVQFIFVTHNKITMELANQLSGVTMREPGVSRLVQVDIDEAARMAEA</sequence>
<comment type="subcellular location">
    <subcellularLocation>
        <location evidence="6">Cytoplasm</location>
    </subcellularLocation>
</comment>
<dbReference type="GO" id="GO:0005737">
    <property type="term" value="C:cytoplasm"/>
    <property type="evidence" value="ECO:0007669"/>
    <property type="project" value="UniProtKB-SubCell"/>
</dbReference>
<feature type="region of interest" description="Disordered" evidence="7">
    <location>
        <begin position="452"/>
        <end position="483"/>
    </location>
</feature>
<protein>
    <recommendedName>
        <fullName evidence="6">Chromosome partition protein Smc</fullName>
    </recommendedName>
</protein>
<feature type="compositionally biased region" description="Basic and acidic residues" evidence="7">
    <location>
        <begin position="699"/>
        <end position="708"/>
    </location>
</feature>
<evidence type="ECO:0000256" key="7">
    <source>
        <dbReference type="SAM" id="MobiDB-lite"/>
    </source>
</evidence>
<dbReference type="SUPFAM" id="SSF52540">
    <property type="entry name" value="P-loop containing nucleoside triphosphate hydrolases"/>
    <property type="match status" value="1"/>
</dbReference>
<keyword evidence="4 6" id="KW-0175">Coiled coil</keyword>
<reference evidence="10 11" key="1">
    <citation type="submission" date="2019-09" db="EMBL/GenBank/DDBJ databases">
        <title>Wenzhouxiangella sp. Genome sequencing and assembly.</title>
        <authorList>
            <person name="Zhang R."/>
        </authorList>
    </citation>
    <scope>NUCLEOTIDE SEQUENCE [LARGE SCALE GENOMIC DNA]</scope>
    <source>
        <strain evidence="10 11">W260</strain>
    </source>
</reference>
<dbReference type="GO" id="GO:0007059">
    <property type="term" value="P:chromosome segregation"/>
    <property type="evidence" value="ECO:0007669"/>
    <property type="project" value="UniProtKB-UniRule"/>
</dbReference>
<evidence type="ECO:0000259" key="9">
    <source>
        <dbReference type="Pfam" id="PF06470"/>
    </source>
</evidence>
<evidence type="ECO:0000256" key="6">
    <source>
        <dbReference type="HAMAP-Rule" id="MF_01894"/>
    </source>
</evidence>
<dbReference type="GO" id="GO:0005524">
    <property type="term" value="F:ATP binding"/>
    <property type="evidence" value="ECO:0007669"/>
    <property type="project" value="UniProtKB-UniRule"/>
</dbReference>
<accession>A0A5N0TDP0</accession>
<dbReference type="GO" id="GO:0006260">
    <property type="term" value="P:DNA replication"/>
    <property type="evidence" value="ECO:0007669"/>
    <property type="project" value="UniProtKB-UniRule"/>
</dbReference>
<keyword evidence="5 6" id="KW-0238">DNA-binding</keyword>
<dbReference type="Pfam" id="PF02463">
    <property type="entry name" value="SMC_N"/>
    <property type="match status" value="1"/>
</dbReference>
<dbReference type="Gene3D" id="1.20.5.340">
    <property type="match status" value="1"/>
</dbReference>
<keyword evidence="1 6" id="KW-0963">Cytoplasm</keyword>
<evidence type="ECO:0000259" key="8">
    <source>
        <dbReference type="Pfam" id="PF02463"/>
    </source>
</evidence>
<comment type="similarity">
    <text evidence="6">Belongs to the SMC family.</text>
</comment>
<dbReference type="PANTHER" id="PTHR43977">
    <property type="entry name" value="STRUCTURAL MAINTENANCE OF CHROMOSOMES PROTEIN 3"/>
    <property type="match status" value="1"/>
</dbReference>
<feature type="region of interest" description="Disordered" evidence="7">
    <location>
        <begin position="695"/>
        <end position="721"/>
    </location>
</feature>
<evidence type="ECO:0000256" key="4">
    <source>
        <dbReference type="ARBA" id="ARBA00023054"/>
    </source>
</evidence>
<feature type="region of interest" description="Disordered" evidence="7">
    <location>
        <begin position="783"/>
        <end position="808"/>
    </location>
</feature>
<keyword evidence="3 6" id="KW-0067">ATP-binding</keyword>
<dbReference type="GO" id="GO:0003677">
    <property type="term" value="F:DNA binding"/>
    <property type="evidence" value="ECO:0007669"/>
    <property type="project" value="UniProtKB-UniRule"/>
</dbReference>
<feature type="region of interest" description="Disordered" evidence="7">
    <location>
        <begin position="248"/>
        <end position="274"/>
    </location>
</feature>
<dbReference type="InterPro" id="IPR027417">
    <property type="entry name" value="P-loop_NTPase"/>
</dbReference>
<evidence type="ECO:0000256" key="3">
    <source>
        <dbReference type="ARBA" id="ARBA00022840"/>
    </source>
</evidence>
<feature type="compositionally biased region" description="Basic and acidic residues" evidence="7">
    <location>
        <begin position="468"/>
        <end position="483"/>
    </location>
</feature>
<gene>
    <name evidence="6 10" type="primary">smc</name>
    <name evidence="10" type="ORF">F3N42_01640</name>
</gene>
<dbReference type="InterPro" id="IPR036277">
    <property type="entry name" value="SMC_hinge_sf"/>
</dbReference>
<dbReference type="PIRSF" id="PIRSF005719">
    <property type="entry name" value="SMC"/>
    <property type="match status" value="1"/>
</dbReference>
<dbReference type="InterPro" id="IPR010935">
    <property type="entry name" value="SMC_hinge"/>
</dbReference>
<comment type="caution">
    <text evidence="6">Lacks conserved residue(s) required for the propagation of feature annotation.</text>
</comment>
<dbReference type="InterPro" id="IPR003395">
    <property type="entry name" value="RecF/RecN/SMC_N"/>
</dbReference>
<dbReference type="RefSeq" id="WP_150862651.1">
    <property type="nucleotide sequence ID" value="NZ_VYXP01000002.1"/>
</dbReference>
<proteinExistence type="inferred from homology"/>
<comment type="domain">
    <text evidence="6">Contains large globular domains required for ATP hydrolysis at each terminus and a third globular domain forming a flexible hinge near the middle of the molecule. These domains are separated by coiled-coil structures.</text>
</comment>
<dbReference type="EMBL" id="VYXP01000002">
    <property type="protein sequence ID" value="KAA9133090.1"/>
    <property type="molecule type" value="Genomic_DNA"/>
</dbReference>
<feature type="binding site" evidence="6">
    <location>
        <begin position="32"/>
        <end position="39"/>
    </location>
    <ligand>
        <name>ATP</name>
        <dbReference type="ChEBI" id="CHEBI:30616"/>
    </ligand>
</feature>
<comment type="subunit">
    <text evidence="6">Homodimer.</text>
</comment>
<dbReference type="Gene3D" id="3.40.50.300">
    <property type="entry name" value="P-loop containing nucleotide triphosphate hydrolases"/>
    <property type="match status" value="2"/>
</dbReference>
<feature type="coiled-coil region" evidence="6">
    <location>
        <begin position="314"/>
        <end position="404"/>
    </location>
</feature>
<dbReference type="InterPro" id="IPR024704">
    <property type="entry name" value="SMC"/>
</dbReference>
<keyword evidence="11" id="KW-1185">Reference proteome</keyword>
<feature type="compositionally biased region" description="Basic and acidic residues" evidence="7">
    <location>
        <begin position="452"/>
        <end position="461"/>
    </location>
</feature>
<organism evidence="10 11">
    <name type="scientific">Marinihelvus fidelis</name>
    <dbReference type="NCBI Taxonomy" id="2613842"/>
    <lineage>
        <taxon>Bacteria</taxon>
        <taxon>Pseudomonadati</taxon>
        <taxon>Pseudomonadota</taxon>
        <taxon>Gammaproteobacteria</taxon>
        <taxon>Chromatiales</taxon>
        <taxon>Wenzhouxiangellaceae</taxon>
        <taxon>Marinihelvus</taxon>
    </lineage>
</organism>
<dbReference type="AlphaFoldDB" id="A0A5N0TDP0"/>
<evidence type="ECO:0000256" key="1">
    <source>
        <dbReference type="ARBA" id="ARBA00022490"/>
    </source>
</evidence>
<keyword evidence="2 6" id="KW-0547">Nucleotide-binding</keyword>
<dbReference type="GO" id="GO:0005694">
    <property type="term" value="C:chromosome"/>
    <property type="evidence" value="ECO:0007669"/>
    <property type="project" value="InterPro"/>
</dbReference>
<dbReference type="SUPFAM" id="SSF75553">
    <property type="entry name" value="Smc hinge domain"/>
    <property type="match status" value="1"/>
</dbReference>
<evidence type="ECO:0000256" key="5">
    <source>
        <dbReference type="ARBA" id="ARBA00023125"/>
    </source>
</evidence>
<feature type="compositionally biased region" description="Basic and acidic residues" evidence="7">
    <location>
        <begin position="256"/>
        <end position="274"/>
    </location>
</feature>
<dbReference type="Pfam" id="PF06470">
    <property type="entry name" value="SMC_hinge"/>
    <property type="match status" value="1"/>
</dbReference>
<evidence type="ECO:0000313" key="10">
    <source>
        <dbReference type="EMBL" id="KAA9133090.1"/>
    </source>
</evidence>
<evidence type="ECO:0000313" key="11">
    <source>
        <dbReference type="Proteomes" id="UP000325372"/>
    </source>
</evidence>
<comment type="caution">
    <text evidence="10">The sequence shown here is derived from an EMBL/GenBank/DDBJ whole genome shotgun (WGS) entry which is preliminary data.</text>
</comment>